<dbReference type="GO" id="GO:0005886">
    <property type="term" value="C:plasma membrane"/>
    <property type="evidence" value="ECO:0007669"/>
    <property type="project" value="UniProtKB-SubCell"/>
</dbReference>
<comment type="subcellular location">
    <subcellularLocation>
        <location evidence="1">Cell membrane</location>
        <topology evidence="1">Multi-pass membrane protein</topology>
    </subcellularLocation>
</comment>
<comment type="similarity">
    <text evidence="2">Belongs to the FliQ/MopD/SpaQ family.</text>
</comment>
<accession>A0A098PYI1</accession>
<dbReference type="InterPro" id="IPR006306">
    <property type="entry name" value="T3SS_HrpO"/>
</dbReference>
<dbReference type="EMBL" id="JPHD02000069">
    <property type="protein sequence ID" value="KGE52204.1"/>
    <property type="molecule type" value="Genomic_DNA"/>
</dbReference>
<gene>
    <name evidence="8" type="ORF">GW15_0209660</name>
</gene>
<evidence type="ECO:0000256" key="1">
    <source>
        <dbReference type="ARBA" id="ARBA00004651"/>
    </source>
</evidence>
<evidence type="ECO:0000256" key="7">
    <source>
        <dbReference type="ARBA" id="ARBA00023136"/>
    </source>
</evidence>
<dbReference type="STRING" id="325777.GW15_0209660"/>
<keyword evidence="7" id="KW-0472">Membrane</keyword>
<dbReference type="Pfam" id="PF01313">
    <property type="entry name" value="Bac_export_3"/>
    <property type="match status" value="1"/>
</dbReference>
<dbReference type="PANTHER" id="PTHR34040">
    <property type="entry name" value="FLAGELLAR BIOSYNTHETIC PROTEIN FLIQ"/>
    <property type="match status" value="1"/>
</dbReference>
<keyword evidence="4" id="KW-0812">Transmembrane</keyword>
<evidence type="ECO:0000313" key="9">
    <source>
        <dbReference type="Proteomes" id="UP000028012"/>
    </source>
</evidence>
<evidence type="ECO:0000256" key="4">
    <source>
        <dbReference type="ARBA" id="ARBA00022692"/>
    </source>
</evidence>
<dbReference type="AlphaFoldDB" id="A0A098PYI1"/>
<dbReference type="eggNOG" id="COG4794">
    <property type="taxonomic scope" value="Bacteria"/>
</dbReference>
<dbReference type="PANTHER" id="PTHR34040:SF7">
    <property type="entry name" value="SURFACE PRESENTATION OF ANTIGENS PROTEIN SPAQ"/>
    <property type="match status" value="1"/>
</dbReference>
<reference evidence="8 9" key="1">
    <citation type="submission" date="2014-09" db="EMBL/GenBank/DDBJ databases">
        <title>A draft genome sequence for Xanthomonas axonopodis pv. vasculorum NCPPB 900.</title>
        <authorList>
            <person name="Harrison J."/>
            <person name="Studholme D.J."/>
        </authorList>
    </citation>
    <scope>NUCLEOTIDE SEQUENCE [LARGE SCALE GENOMIC DNA]</scope>
    <source>
        <strain evidence="8 9">NCPPB 900</strain>
    </source>
</reference>
<dbReference type="GeneID" id="58001347"/>
<dbReference type="RefSeq" id="WP_042822517.1">
    <property type="nucleotide sequence ID" value="NZ_CP053649.1"/>
</dbReference>
<dbReference type="Proteomes" id="UP000028012">
    <property type="component" value="Unassembled WGS sequence"/>
</dbReference>
<protein>
    <submittedName>
        <fullName evidence="8">Aldolase</fullName>
    </submittedName>
</protein>
<comment type="caution">
    <text evidence="8">The sequence shown here is derived from an EMBL/GenBank/DDBJ whole genome shotgun (WGS) entry which is preliminary data.</text>
</comment>
<dbReference type="InterPro" id="IPR002191">
    <property type="entry name" value="Bac_export_3"/>
</dbReference>
<dbReference type="GO" id="GO:0009306">
    <property type="term" value="P:protein secretion"/>
    <property type="evidence" value="ECO:0007669"/>
    <property type="project" value="InterPro"/>
</dbReference>
<evidence type="ECO:0000313" key="8">
    <source>
        <dbReference type="EMBL" id="KGE52204.1"/>
    </source>
</evidence>
<keyword evidence="3" id="KW-1003">Cell membrane</keyword>
<dbReference type="PRINTS" id="PR00952">
    <property type="entry name" value="TYPE3IMQPROT"/>
</dbReference>
<evidence type="ECO:0000256" key="5">
    <source>
        <dbReference type="ARBA" id="ARBA00022989"/>
    </source>
</evidence>
<dbReference type="NCBIfam" id="TIGR01403">
    <property type="entry name" value="fliQ_rel_III"/>
    <property type="match status" value="1"/>
</dbReference>
<evidence type="ECO:0000256" key="6">
    <source>
        <dbReference type="ARBA" id="ARBA00023026"/>
    </source>
</evidence>
<keyword evidence="5" id="KW-1133">Transmembrane helix</keyword>
<keyword evidence="6" id="KW-0843">Virulence</keyword>
<sequence length="86" mass="8900">MDHDDLVRFTSEALLLCLKVSLPAVGVAALAGLLIAFIQAVMSLQDASISFALKLVVVVAAIAVTAPWGASAIMQFGQALMQAAFP</sequence>
<evidence type="ECO:0000256" key="2">
    <source>
        <dbReference type="ARBA" id="ARBA00006156"/>
    </source>
</evidence>
<evidence type="ECO:0000256" key="3">
    <source>
        <dbReference type="ARBA" id="ARBA00022475"/>
    </source>
</evidence>
<organism evidence="8 9">
    <name type="scientific">Xanthomonas axonopodis pv. vasculorum</name>
    <dbReference type="NCBI Taxonomy" id="325777"/>
    <lineage>
        <taxon>Bacteria</taxon>
        <taxon>Pseudomonadati</taxon>
        <taxon>Pseudomonadota</taxon>
        <taxon>Gammaproteobacteria</taxon>
        <taxon>Lysobacterales</taxon>
        <taxon>Lysobacteraceae</taxon>
        <taxon>Xanthomonas</taxon>
    </lineage>
</organism>
<dbReference type="HOGENOM" id="CLU_164516_1_0_6"/>
<name>A0A098PYI1_9XANT</name>
<proteinExistence type="inferred from homology"/>